<keyword evidence="2 4" id="KW-0479">Metal-binding</keyword>
<evidence type="ECO:0000313" key="6">
    <source>
        <dbReference type="EMBL" id="AQQ67648.1"/>
    </source>
</evidence>
<dbReference type="PANTHER" id="PTHR30632:SF14">
    <property type="entry name" value="TUNGSTATE_MOLYBDATE_CHROMATE-BINDING PROTEIN MODA"/>
    <property type="match status" value="1"/>
</dbReference>
<dbReference type="PROSITE" id="PS51257">
    <property type="entry name" value="PROKAR_LIPOPROTEIN"/>
    <property type="match status" value="1"/>
</dbReference>
<dbReference type="SUPFAM" id="SSF53850">
    <property type="entry name" value="Periplasmic binding protein-like II"/>
    <property type="match status" value="1"/>
</dbReference>
<comment type="similarity">
    <text evidence="1">Belongs to the bacterial solute-binding protein ModA family.</text>
</comment>
<dbReference type="PIRSF" id="PIRSF004846">
    <property type="entry name" value="ModA"/>
    <property type="match status" value="1"/>
</dbReference>
<evidence type="ECO:0000256" key="3">
    <source>
        <dbReference type="ARBA" id="ARBA00022729"/>
    </source>
</evidence>
<gene>
    <name evidence="6" type="ORF">Mag101_08355</name>
</gene>
<dbReference type="InterPro" id="IPR044084">
    <property type="entry name" value="AvModA-like_subst-bd"/>
</dbReference>
<feature type="signal peptide" evidence="5">
    <location>
        <begin position="1"/>
        <end position="19"/>
    </location>
</feature>
<dbReference type="AlphaFoldDB" id="A0A1Q2M528"/>
<protein>
    <submittedName>
        <fullName evidence="6">Molybdate ABC transporter substrate-binding protein</fullName>
    </submittedName>
</protein>
<name>A0A1Q2M528_9GAMM</name>
<dbReference type="STRING" id="260552.Mag101_08355"/>
<dbReference type="Pfam" id="PF13531">
    <property type="entry name" value="SBP_bac_11"/>
    <property type="match status" value="1"/>
</dbReference>
<feature type="binding site" evidence="4">
    <location>
        <position position="165"/>
    </location>
    <ligand>
        <name>molybdate</name>
        <dbReference type="ChEBI" id="CHEBI:36264"/>
    </ligand>
</feature>
<dbReference type="InterPro" id="IPR005950">
    <property type="entry name" value="ModA"/>
</dbReference>
<dbReference type="GO" id="GO:0046872">
    <property type="term" value="F:metal ion binding"/>
    <property type="evidence" value="ECO:0007669"/>
    <property type="project" value="UniProtKB-KW"/>
</dbReference>
<evidence type="ECO:0000313" key="7">
    <source>
        <dbReference type="Proteomes" id="UP000188219"/>
    </source>
</evidence>
<keyword evidence="4" id="KW-0500">Molybdenum</keyword>
<evidence type="ECO:0000256" key="4">
    <source>
        <dbReference type="PIRSR" id="PIRSR004846-1"/>
    </source>
</evidence>
<sequence>MLRALCGVLAAFYSCFSAAGEITIAVASNFAAPMRDIAAAFERVSGEHRLRLAFGSSGKLYAQVYHGAPFDAFFSADQDKVNRLIARDLAVSNSRLTYALGQLALWSADSALIDEGPAVLAGDRFRKLAIANPKLAPYGVAAMETLTALEFEQTTRGRRVLGENIAQAFQFVASGNAQLGLIALSQVYRDGKITGGSSWLVPQALYRPIRQDAVILRNISAGPPERVAATKAFWAFLRSPKARSIIESYGYLTNAANPEPPTTSTKEVRDAK</sequence>
<accession>A0A1Q2M528</accession>
<dbReference type="KEGG" id="maga:Mag101_08355"/>
<dbReference type="GO" id="GO:0030973">
    <property type="term" value="F:molybdate ion binding"/>
    <property type="evidence" value="ECO:0007669"/>
    <property type="project" value="InterPro"/>
</dbReference>
<feature type="binding site" evidence="4">
    <location>
        <position position="57"/>
    </location>
    <ligand>
        <name>molybdate</name>
        <dbReference type="ChEBI" id="CHEBI:36264"/>
    </ligand>
</feature>
<dbReference type="EMBL" id="CP019650">
    <property type="protein sequence ID" value="AQQ67648.1"/>
    <property type="molecule type" value="Genomic_DNA"/>
</dbReference>
<dbReference type="InterPro" id="IPR050682">
    <property type="entry name" value="ModA/WtpA"/>
</dbReference>
<evidence type="ECO:0000256" key="5">
    <source>
        <dbReference type="SAM" id="SignalP"/>
    </source>
</evidence>
<keyword evidence="7" id="KW-1185">Reference proteome</keyword>
<dbReference type="Gene3D" id="3.40.190.10">
    <property type="entry name" value="Periplasmic binding protein-like II"/>
    <property type="match status" value="2"/>
</dbReference>
<keyword evidence="3 5" id="KW-0732">Signal</keyword>
<organism evidence="6 7">
    <name type="scientific">Microbulbifer agarilyticus</name>
    <dbReference type="NCBI Taxonomy" id="260552"/>
    <lineage>
        <taxon>Bacteria</taxon>
        <taxon>Pseudomonadati</taxon>
        <taxon>Pseudomonadota</taxon>
        <taxon>Gammaproteobacteria</taxon>
        <taxon>Cellvibrionales</taxon>
        <taxon>Microbulbiferaceae</taxon>
        <taxon>Microbulbifer</taxon>
    </lineage>
</organism>
<proteinExistence type="inferred from homology"/>
<reference evidence="6" key="1">
    <citation type="submission" date="2017-02" db="EMBL/GenBank/DDBJ databases">
        <title>Genome of Microbulbifer agarilyticus GP101.</title>
        <authorList>
            <person name="Jung J."/>
            <person name="Bae S.S."/>
            <person name="Baek K."/>
        </authorList>
    </citation>
    <scope>NUCLEOTIDE SEQUENCE [LARGE SCALE GENOMIC DNA]</scope>
    <source>
        <strain evidence="6">GP101</strain>
    </source>
</reference>
<evidence type="ECO:0000256" key="2">
    <source>
        <dbReference type="ARBA" id="ARBA00022723"/>
    </source>
</evidence>
<dbReference type="PANTHER" id="PTHR30632">
    <property type="entry name" value="MOLYBDATE-BINDING PERIPLASMIC PROTEIN"/>
    <property type="match status" value="1"/>
</dbReference>
<evidence type="ECO:0000256" key="1">
    <source>
        <dbReference type="ARBA" id="ARBA00009175"/>
    </source>
</evidence>
<feature type="chain" id="PRO_5012342994" evidence="5">
    <location>
        <begin position="20"/>
        <end position="272"/>
    </location>
</feature>
<dbReference type="CDD" id="cd13539">
    <property type="entry name" value="PBP2_AvModA"/>
    <property type="match status" value="1"/>
</dbReference>
<dbReference type="GO" id="GO:0015689">
    <property type="term" value="P:molybdate ion transport"/>
    <property type="evidence" value="ECO:0007669"/>
    <property type="project" value="InterPro"/>
</dbReference>
<dbReference type="NCBIfam" id="TIGR01256">
    <property type="entry name" value="modA"/>
    <property type="match status" value="1"/>
</dbReference>
<dbReference type="Proteomes" id="UP000188219">
    <property type="component" value="Chromosome"/>
</dbReference>